<dbReference type="SMART" id="SM00829">
    <property type="entry name" value="PKS_ER"/>
    <property type="match status" value="1"/>
</dbReference>
<dbReference type="GeneID" id="18932982"/>
<name>F4RKI2_MELLP</name>
<dbReference type="Proteomes" id="UP000001072">
    <property type="component" value="Unassembled WGS sequence"/>
</dbReference>
<dbReference type="SUPFAM" id="SSF51735">
    <property type="entry name" value="NAD(P)-binding Rossmann-fold domains"/>
    <property type="match status" value="1"/>
</dbReference>
<dbReference type="EMBL" id="GL883105">
    <property type="protein sequence ID" value="EGG07099.1"/>
    <property type="molecule type" value="Genomic_DNA"/>
</dbReference>
<dbReference type="InterPro" id="IPR041694">
    <property type="entry name" value="ADH_N_2"/>
</dbReference>
<dbReference type="InterPro" id="IPR045010">
    <property type="entry name" value="MDR_fam"/>
</dbReference>
<protein>
    <recommendedName>
        <fullName evidence="2">Enoyl reductase (ER) domain-containing protein</fullName>
    </recommendedName>
</protein>
<organism evidence="4">
    <name type="scientific">Melampsora larici-populina (strain 98AG31 / pathotype 3-4-7)</name>
    <name type="common">Poplar leaf rust fungus</name>
    <dbReference type="NCBI Taxonomy" id="747676"/>
    <lineage>
        <taxon>Eukaryota</taxon>
        <taxon>Fungi</taxon>
        <taxon>Dikarya</taxon>
        <taxon>Basidiomycota</taxon>
        <taxon>Pucciniomycotina</taxon>
        <taxon>Pucciniomycetes</taxon>
        <taxon>Pucciniales</taxon>
        <taxon>Melampsoraceae</taxon>
        <taxon>Melampsora</taxon>
    </lineage>
</organism>
<dbReference type="OrthoDB" id="809632at2759"/>
<dbReference type="KEGG" id="mlr:MELLADRAFT_77683"/>
<dbReference type="eggNOG" id="KOG1196">
    <property type="taxonomic scope" value="Eukaryota"/>
</dbReference>
<accession>F4RKI2</accession>
<dbReference type="Pfam" id="PF00107">
    <property type="entry name" value="ADH_zinc_N"/>
    <property type="match status" value="1"/>
</dbReference>
<keyword evidence="1" id="KW-0560">Oxidoreductase</keyword>
<dbReference type="InterPro" id="IPR013149">
    <property type="entry name" value="ADH-like_C"/>
</dbReference>
<evidence type="ECO:0000259" key="2">
    <source>
        <dbReference type="SMART" id="SM00829"/>
    </source>
</evidence>
<gene>
    <name evidence="3" type="ORF">MELLADRAFT_77683</name>
</gene>
<dbReference type="FunFam" id="3.40.50.720:FF:000121">
    <property type="entry name" value="Prostaglandin reductase 2"/>
    <property type="match status" value="1"/>
</dbReference>
<evidence type="ECO:0000313" key="3">
    <source>
        <dbReference type="EMBL" id="EGG07099.1"/>
    </source>
</evidence>
<dbReference type="RefSeq" id="XP_007409541.1">
    <property type="nucleotide sequence ID" value="XM_007409479.1"/>
</dbReference>
<dbReference type="PANTHER" id="PTHR43205:SF7">
    <property type="entry name" value="PROSTAGLANDIN REDUCTASE 1"/>
    <property type="match status" value="1"/>
</dbReference>
<dbReference type="PANTHER" id="PTHR43205">
    <property type="entry name" value="PROSTAGLANDIN REDUCTASE"/>
    <property type="match status" value="1"/>
</dbReference>
<dbReference type="CDD" id="cd05288">
    <property type="entry name" value="PGDH"/>
    <property type="match status" value="1"/>
</dbReference>
<evidence type="ECO:0000256" key="1">
    <source>
        <dbReference type="ARBA" id="ARBA00023002"/>
    </source>
</evidence>
<dbReference type="FunCoup" id="F4RKI2">
    <property type="interactions" value="60"/>
</dbReference>
<dbReference type="InterPro" id="IPR011032">
    <property type="entry name" value="GroES-like_sf"/>
</dbReference>
<dbReference type="SUPFAM" id="SSF50129">
    <property type="entry name" value="GroES-like"/>
    <property type="match status" value="1"/>
</dbReference>
<reference evidence="4" key="1">
    <citation type="journal article" date="2011" name="Proc. Natl. Acad. Sci. U.S.A.">
        <title>Obligate biotrophy features unraveled by the genomic analysis of rust fungi.</title>
        <authorList>
            <person name="Duplessis S."/>
            <person name="Cuomo C.A."/>
            <person name="Lin Y.-C."/>
            <person name="Aerts A."/>
            <person name="Tisserant E."/>
            <person name="Veneault-Fourrey C."/>
            <person name="Joly D.L."/>
            <person name="Hacquard S."/>
            <person name="Amselem J."/>
            <person name="Cantarel B.L."/>
            <person name="Chiu R."/>
            <person name="Coutinho P.M."/>
            <person name="Feau N."/>
            <person name="Field M."/>
            <person name="Frey P."/>
            <person name="Gelhaye E."/>
            <person name="Goldberg J."/>
            <person name="Grabherr M.G."/>
            <person name="Kodira C.D."/>
            <person name="Kohler A."/>
            <person name="Kuees U."/>
            <person name="Lindquist E.A."/>
            <person name="Lucas S.M."/>
            <person name="Mago R."/>
            <person name="Mauceli E."/>
            <person name="Morin E."/>
            <person name="Murat C."/>
            <person name="Pangilinan J.L."/>
            <person name="Park R."/>
            <person name="Pearson M."/>
            <person name="Quesneville H."/>
            <person name="Rouhier N."/>
            <person name="Sakthikumar S."/>
            <person name="Salamov A.A."/>
            <person name="Schmutz J."/>
            <person name="Selles B."/>
            <person name="Shapiro H."/>
            <person name="Tanguay P."/>
            <person name="Tuskan G.A."/>
            <person name="Henrissat B."/>
            <person name="Van de Peer Y."/>
            <person name="Rouze P."/>
            <person name="Ellis J.G."/>
            <person name="Dodds P.N."/>
            <person name="Schein J.E."/>
            <person name="Zhong S."/>
            <person name="Hamelin R.C."/>
            <person name="Grigoriev I.V."/>
            <person name="Szabo L.J."/>
            <person name="Martin F."/>
        </authorList>
    </citation>
    <scope>NUCLEOTIDE SEQUENCE [LARGE SCALE GENOMIC DNA]</scope>
    <source>
        <strain evidence="4">98AG31 / pathotype 3-4-7</strain>
    </source>
</reference>
<dbReference type="Gene3D" id="3.90.180.10">
    <property type="entry name" value="Medium-chain alcohol dehydrogenases, catalytic domain"/>
    <property type="match status" value="1"/>
</dbReference>
<dbReference type="Gene3D" id="3.40.50.720">
    <property type="entry name" value="NAD(P)-binding Rossmann-like Domain"/>
    <property type="match status" value="1"/>
</dbReference>
<proteinExistence type="predicted"/>
<dbReference type="InterPro" id="IPR020843">
    <property type="entry name" value="ER"/>
</dbReference>
<dbReference type="InterPro" id="IPR036291">
    <property type="entry name" value="NAD(P)-bd_dom_sf"/>
</dbReference>
<dbReference type="GO" id="GO:0016628">
    <property type="term" value="F:oxidoreductase activity, acting on the CH-CH group of donors, NAD or NADP as acceptor"/>
    <property type="evidence" value="ECO:0007669"/>
    <property type="project" value="InterPro"/>
</dbReference>
<dbReference type="STRING" id="747676.F4RKI2"/>
<dbReference type="VEuPathDB" id="FungiDB:MELLADRAFT_77683"/>
<evidence type="ECO:0000313" key="4">
    <source>
        <dbReference type="Proteomes" id="UP000001072"/>
    </source>
</evidence>
<dbReference type="Pfam" id="PF16884">
    <property type="entry name" value="ADH_N_2"/>
    <property type="match status" value="1"/>
</dbReference>
<dbReference type="AlphaFoldDB" id="F4RKI2"/>
<sequence>MPVVKNRAVIFQSPPTGGYPVEGQHLVYSESNEIDVENVDIKDGVLVRNRVVSIDPYQRGRMRAPEVESYSAPFKLNSPITNYGVGKVIRSNDDRFKVGDEIFSNSTGFEEYTIISKKGLDDVATRVIDQKIGLPIEKWTGAAGMPGMTAYYGFYEIGQPKKGETIFISAASGAVGQIVAQLAKREGLKVIGSCGSDEKVEYLKNELKFDHAFNYKTCNNLEELKKFEPIDIYWDNVGGETLDDFFLVAAVRARIIACGILKCFHELLPQMISQYNVSGEPYGIKNIMLTVGKSIKMQGFIIINPECWKPTAPKFYGSVPQWLVKGEIKSKEDVTKGLKNAIGSLIGIFKGQNFGKAVVEIWDGN</sequence>
<dbReference type="InParanoid" id="F4RKI2"/>
<dbReference type="HOGENOM" id="CLU_026673_29_1_1"/>
<keyword evidence="4" id="KW-1185">Reference proteome</keyword>
<feature type="domain" description="Enoyl reductase (ER)" evidence="2">
    <location>
        <begin position="23"/>
        <end position="359"/>
    </location>
</feature>